<dbReference type="PANTHER" id="PTHR43668:SF2">
    <property type="entry name" value="ALLANTOINASE"/>
    <property type="match status" value="1"/>
</dbReference>
<dbReference type="GO" id="GO:0004038">
    <property type="term" value="F:allantoinase activity"/>
    <property type="evidence" value="ECO:0007669"/>
    <property type="project" value="UniProtKB-EC"/>
</dbReference>
<evidence type="ECO:0000256" key="4">
    <source>
        <dbReference type="ARBA" id="ARBA00010286"/>
    </source>
</evidence>
<dbReference type="EMBL" id="JBHSFQ010000002">
    <property type="protein sequence ID" value="MFC4560875.1"/>
    <property type="molecule type" value="Genomic_DNA"/>
</dbReference>
<dbReference type="SUPFAM" id="SSF51338">
    <property type="entry name" value="Composite domain of metallo-dependent hydrolases"/>
    <property type="match status" value="1"/>
</dbReference>
<comment type="caution">
    <text evidence="12">The sequence shown here is derived from an EMBL/GenBank/DDBJ whole genome shotgun (WGS) entry which is preliminary data.</text>
</comment>
<evidence type="ECO:0000256" key="5">
    <source>
        <dbReference type="ARBA" id="ARBA00010368"/>
    </source>
</evidence>
<comment type="pathway">
    <text evidence="3">Nitrogen metabolism; (S)-allantoin degradation; allantoate from (S)-allantoin: step 1/1.</text>
</comment>
<evidence type="ECO:0000256" key="1">
    <source>
        <dbReference type="ARBA" id="ARBA00001947"/>
    </source>
</evidence>
<keyword evidence="9 12" id="KW-0378">Hydrolase</keyword>
<evidence type="ECO:0000256" key="8">
    <source>
        <dbReference type="ARBA" id="ARBA00022723"/>
    </source>
</evidence>
<keyword evidence="13" id="KW-1185">Reference proteome</keyword>
<dbReference type="Pfam" id="PF01979">
    <property type="entry name" value="Amidohydro_1"/>
    <property type="match status" value="1"/>
</dbReference>
<dbReference type="InterPro" id="IPR017593">
    <property type="entry name" value="Allantoinase"/>
</dbReference>
<evidence type="ECO:0000256" key="3">
    <source>
        <dbReference type="ARBA" id="ARBA00004968"/>
    </source>
</evidence>
<comment type="function">
    <text evidence="2">Catalyzes the reversible cyclization of carbamoyl aspartate to dihydroorotate.</text>
</comment>
<dbReference type="RefSeq" id="WP_378571390.1">
    <property type="nucleotide sequence ID" value="NZ_JBHSFQ010000002.1"/>
</dbReference>
<dbReference type="InterPro" id="IPR050138">
    <property type="entry name" value="DHOase/Allantoinase_Hydrolase"/>
</dbReference>
<evidence type="ECO:0000313" key="13">
    <source>
        <dbReference type="Proteomes" id="UP001595923"/>
    </source>
</evidence>
<dbReference type="EC" id="3.5.2.5" evidence="7"/>
<dbReference type="InterPro" id="IPR002195">
    <property type="entry name" value="Dihydroorotase_CS"/>
</dbReference>
<evidence type="ECO:0000256" key="2">
    <source>
        <dbReference type="ARBA" id="ARBA00002368"/>
    </source>
</evidence>
<sequence length="452" mass="46484">MPEHDFDTVIRAHRAVLPDGERPAVIGVRDGRIAAVADPGAAMTAARTLETAADEVLLPGLVDSHVHVNEPGRTEWEGFATATRAAAAGGVTTIVDMPLNSIPPTTTAAGLAAKRAAASGRIAVDVGFWGGAVPENSGPGAHAELRALHDQGVHGFKCFLSPSGVAEFGHLGPGRFRAAAAAISGFGGLLIVHAEDPSVLDAAPAAAGRDYAAFLASRPDAAEHAAIRLVIETARATGVRAHILHLSSATALPLIARAKADGVALTVETCPHYLTIAAEEVPAGATQFKCCPPIRGAANRDLLWRALADGLVDCVVSDHSPSTPDLKNLDTGDFGTAWGGVSGLQVGFSAVWTEAAARGHGLSDVVRWMARRPAEIAGIAGKGAIAAGNDADFAFVAPDAAVRVDAARLRHRNPVSAYDGRELRGAVRRTLLRGEPAGAAAGTPRGRLLARR</sequence>
<comment type="cofactor">
    <cofactor evidence="1">
        <name>Zn(2+)</name>
        <dbReference type="ChEBI" id="CHEBI:29105"/>
    </cofactor>
</comment>
<name>A0ABV9DPR3_9ACTN</name>
<evidence type="ECO:0000256" key="6">
    <source>
        <dbReference type="ARBA" id="ARBA00011881"/>
    </source>
</evidence>
<reference evidence="13" key="1">
    <citation type="journal article" date="2019" name="Int. J. Syst. Evol. Microbiol.">
        <title>The Global Catalogue of Microorganisms (GCM) 10K type strain sequencing project: providing services to taxonomists for standard genome sequencing and annotation.</title>
        <authorList>
            <consortium name="The Broad Institute Genomics Platform"/>
            <consortium name="The Broad Institute Genome Sequencing Center for Infectious Disease"/>
            <person name="Wu L."/>
            <person name="Ma J."/>
        </authorList>
    </citation>
    <scope>NUCLEOTIDE SEQUENCE [LARGE SCALE GENOMIC DNA]</scope>
    <source>
        <strain evidence="13">XZYJ18</strain>
    </source>
</reference>
<proteinExistence type="inferred from homology"/>
<comment type="similarity">
    <text evidence="5">Belongs to the metallo-dependent hydrolases superfamily. Allantoinase family.</text>
</comment>
<dbReference type="PROSITE" id="PS00482">
    <property type="entry name" value="DIHYDROOROTASE_1"/>
    <property type="match status" value="1"/>
</dbReference>
<evidence type="ECO:0000256" key="7">
    <source>
        <dbReference type="ARBA" id="ARBA00012863"/>
    </source>
</evidence>
<keyword evidence="8" id="KW-0479">Metal-binding</keyword>
<evidence type="ECO:0000256" key="9">
    <source>
        <dbReference type="ARBA" id="ARBA00022801"/>
    </source>
</evidence>
<comment type="subunit">
    <text evidence="6">Homotetramer.</text>
</comment>
<evidence type="ECO:0000313" key="12">
    <source>
        <dbReference type="EMBL" id="MFC4560875.1"/>
    </source>
</evidence>
<organism evidence="12 13">
    <name type="scientific">Nocardiopsis mangrovi</name>
    <dbReference type="NCBI Taxonomy" id="1179818"/>
    <lineage>
        <taxon>Bacteria</taxon>
        <taxon>Bacillati</taxon>
        <taxon>Actinomycetota</taxon>
        <taxon>Actinomycetes</taxon>
        <taxon>Streptosporangiales</taxon>
        <taxon>Nocardiopsidaceae</taxon>
        <taxon>Nocardiopsis</taxon>
    </lineage>
</organism>
<gene>
    <name evidence="12" type="primary">allB</name>
    <name evidence="12" type="ORF">ACFO4E_03275</name>
</gene>
<dbReference type="NCBIfam" id="TIGR03178">
    <property type="entry name" value="allantoinase"/>
    <property type="match status" value="1"/>
</dbReference>
<dbReference type="SUPFAM" id="SSF51556">
    <property type="entry name" value="Metallo-dependent hydrolases"/>
    <property type="match status" value="1"/>
</dbReference>
<dbReference type="InterPro" id="IPR006680">
    <property type="entry name" value="Amidohydro-rel"/>
</dbReference>
<evidence type="ECO:0000259" key="11">
    <source>
        <dbReference type="Pfam" id="PF01979"/>
    </source>
</evidence>
<accession>A0ABV9DPR3</accession>
<comment type="similarity">
    <text evidence="4">Belongs to the metallo-dependent hydrolases superfamily. DHOase family. Class I DHOase subfamily.</text>
</comment>
<dbReference type="PANTHER" id="PTHR43668">
    <property type="entry name" value="ALLANTOINASE"/>
    <property type="match status" value="1"/>
</dbReference>
<dbReference type="InterPro" id="IPR032466">
    <property type="entry name" value="Metal_Hydrolase"/>
</dbReference>
<dbReference type="Proteomes" id="UP001595923">
    <property type="component" value="Unassembled WGS sequence"/>
</dbReference>
<feature type="domain" description="Amidohydrolase-related" evidence="11">
    <location>
        <begin position="56"/>
        <end position="418"/>
    </location>
</feature>
<protein>
    <recommendedName>
        <fullName evidence="7">allantoinase</fullName>
        <ecNumber evidence="7">3.5.2.5</ecNumber>
    </recommendedName>
</protein>
<dbReference type="Gene3D" id="3.20.20.140">
    <property type="entry name" value="Metal-dependent hydrolases"/>
    <property type="match status" value="1"/>
</dbReference>
<dbReference type="InterPro" id="IPR011059">
    <property type="entry name" value="Metal-dep_hydrolase_composite"/>
</dbReference>
<evidence type="ECO:0000256" key="10">
    <source>
        <dbReference type="ARBA" id="ARBA00022833"/>
    </source>
</evidence>
<keyword evidence="10" id="KW-0862">Zinc</keyword>